<name>A0A074L2N7_9BACT</name>
<evidence type="ECO:0000313" key="4">
    <source>
        <dbReference type="EMBL" id="KEO74740.1"/>
    </source>
</evidence>
<evidence type="ECO:0000313" key="5">
    <source>
        <dbReference type="Proteomes" id="UP000027821"/>
    </source>
</evidence>
<dbReference type="InterPro" id="IPR051325">
    <property type="entry name" value="Nudix_hydrolase_domain"/>
</dbReference>
<proteinExistence type="inferred from homology"/>
<dbReference type="Proteomes" id="UP000027821">
    <property type="component" value="Unassembled WGS sequence"/>
</dbReference>
<dbReference type="OrthoDB" id="9816289at2"/>
<dbReference type="InterPro" id="IPR020476">
    <property type="entry name" value="Nudix_hydrolase"/>
</dbReference>
<dbReference type="STRING" id="1048983.EL17_03420"/>
<dbReference type="PRINTS" id="PR00502">
    <property type="entry name" value="NUDIXFAMILY"/>
</dbReference>
<feature type="domain" description="Nudix hydrolase" evidence="3">
    <location>
        <begin position="91"/>
        <end position="218"/>
    </location>
</feature>
<accession>A0A074L2N7</accession>
<dbReference type="GO" id="GO:0006167">
    <property type="term" value="P:AMP biosynthetic process"/>
    <property type="evidence" value="ECO:0007669"/>
    <property type="project" value="TreeGrafter"/>
</dbReference>
<dbReference type="InterPro" id="IPR015797">
    <property type="entry name" value="NUDIX_hydrolase-like_dom_sf"/>
</dbReference>
<comment type="similarity">
    <text evidence="2">Belongs to the Nudix hydrolase family.</text>
</comment>
<dbReference type="PROSITE" id="PS00893">
    <property type="entry name" value="NUDIX_BOX"/>
    <property type="match status" value="1"/>
</dbReference>
<keyword evidence="1 2" id="KW-0378">Hydrolase</keyword>
<sequence length="228" mass="26711">MKIFINDKPLDIISSFELSVDRTFECEFDNPSDLPSYVNFHDDVLIRHPSKNIILKLLYLLRTRKLKHLDSITIVTDQKDELKEYVKGRFNIIKAAGGIVTKGDKVLFIKRLGKWDLPKGKFDKGESPEACAVREVEEECGVKVQLGAEIIRTWHTYTHNRKSILKKTYWFTMECTNDMHMKPQKEEGIEEVKWLTHQEAKIALINSYPSMRYLYKKFLKMIPKIQTS</sequence>
<evidence type="ECO:0000256" key="2">
    <source>
        <dbReference type="RuleBase" id="RU003476"/>
    </source>
</evidence>
<dbReference type="eggNOG" id="COG1051">
    <property type="taxonomic scope" value="Bacteria"/>
</dbReference>
<dbReference type="PROSITE" id="PS51462">
    <property type="entry name" value="NUDIX"/>
    <property type="match status" value="1"/>
</dbReference>
<dbReference type="RefSeq" id="WP_035070918.1">
    <property type="nucleotide sequence ID" value="NZ_JMIH01000014.1"/>
</dbReference>
<gene>
    <name evidence="4" type="ORF">EL17_03420</name>
</gene>
<dbReference type="PANTHER" id="PTHR21340">
    <property type="entry name" value="DIADENOSINE 5,5-P1,P4-TETRAPHOSPHATE PYROPHOSPHOHYDROLASE MUTT"/>
    <property type="match status" value="1"/>
</dbReference>
<dbReference type="PANTHER" id="PTHR21340:SF0">
    <property type="entry name" value="BIS(5'-NUCLEOSYL)-TETRAPHOSPHATASE [ASYMMETRICAL]"/>
    <property type="match status" value="1"/>
</dbReference>
<reference evidence="4 5" key="1">
    <citation type="submission" date="2014-04" db="EMBL/GenBank/DDBJ databases">
        <title>Characterization and application of a salt tolerant electro-active bacterium.</title>
        <authorList>
            <person name="Yang L."/>
            <person name="Wei S."/>
            <person name="Tay Q.X.M."/>
        </authorList>
    </citation>
    <scope>NUCLEOTIDE SEQUENCE [LARGE SCALE GENOMIC DNA]</scope>
    <source>
        <strain evidence="4 5">LY1</strain>
    </source>
</reference>
<evidence type="ECO:0000256" key="1">
    <source>
        <dbReference type="ARBA" id="ARBA00022801"/>
    </source>
</evidence>
<comment type="caution">
    <text evidence="4">The sequence shown here is derived from an EMBL/GenBank/DDBJ whole genome shotgun (WGS) entry which is preliminary data.</text>
</comment>
<dbReference type="GO" id="GO:0004081">
    <property type="term" value="F:bis(5'-nucleosyl)-tetraphosphatase (asymmetrical) activity"/>
    <property type="evidence" value="ECO:0007669"/>
    <property type="project" value="TreeGrafter"/>
</dbReference>
<dbReference type="CDD" id="cd03673">
    <property type="entry name" value="NUDIX_Ap6A_hydrolase"/>
    <property type="match status" value="1"/>
</dbReference>
<dbReference type="EMBL" id="JMIH01000014">
    <property type="protein sequence ID" value="KEO74740.1"/>
    <property type="molecule type" value="Genomic_DNA"/>
</dbReference>
<dbReference type="InterPro" id="IPR000086">
    <property type="entry name" value="NUDIX_hydrolase_dom"/>
</dbReference>
<dbReference type="AlphaFoldDB" id="A0A074L2N7"/>
<organism evidence="4 5">
    <name type="scientific">Anditalea andensis</name>
    <dbReference type="NCBI Taxonomy" id="1048983"/>
    <lineage>
        <taxon>Bacteria</taxon>
        <taxon>Pseudomonadati</taxon>
        <taxon>Bacteroidota</taxon>
        <taxon>Cytophagia</taxon>
        <taxon>Cytophagales</taxon>
        <taxon>Cytophagaceae</taxon>
        <taxon>Anditalea</taxon>
    </lineage>
</organism>
<dbReference type="SUPFAM" id="SSF55811">
    <property type="entry name" value="Nudix"/>
    <property type="match status" value="1"/>
</dbReference>
<dbReference type="Pfam" id="PF00293">
    <property type="entry name" value="NUDIX"/>
    <property type="match status" value="1"/>
</dbReference>
<evidence type="ECO:0000259" key="3">
    <source>
        <dbReference type="PROSITE" id="PS51462"/>
    </source>
</evidence>
<dbReference type="Gene3D" id="3.90.79.10">
    <property type="entry name" value="Nucleoside Triphosphate Pyrophosphohydrolase"/>
    <property type="match status" value="1"/>
</dbReference>
<dbReference type="GO" id="GO:0006754">
    <property type="term" value="P:ATP biosynthetic process"/>
    <property type="evidence" value="ECO:0007669"/>
    <property type="project" value="TreeGrafter"/>
</dbReference>
<dbReference type="InterPro" id="IPR020084">
    <property type="entry name" value="NUDIX_hydrolase_CS"/>
</dbReference>
<keyword evidence="5" id="KW-1185">Reference proteome</keyword>
<protein>
    <submittedName>
        <fullName evidence="4">NUDIX hydrolase</fullName>
    </submittedName>
</protein>